<reference evidence="1" key="1">
    <citation type="submission" date="2020-03" db="EMBL/GenBank/DDBJ databases">
        <title>The deep terrestrial virosphere.</title>
        <authorList>
            <person name="Holmfeldt K."/>
            <person name="Nilsson E."/>
            <person name="Simone D."/>
            <person name="Lopez-Fernandez M."/>
            <person name="Wu X."/>
            <person name="de Brujin I."/>
            <person name="Lundin D."/>
            <person name="Andersson A."/>
            <person name="Bertilsson S."/>
            <person name="Dopson M."/>
        </authorList>
    </citation>
    <scope>NUCLEOTIDE SEQUENCE</scope>
    <source>
        <strain evidence="1">MM171A02302</strain>
    </source>
</reference>
<dbReference type="EMBL" id="MT143926">
    <property type="protein sequence ID" value="QJH92855.1"/>
    <property type="molecule type" value="Genomic_DNA"/>
</dbReference>
<dbReference type="AlphaFoldDB" id="A0A6M3X840"/>
<protein>
    <submittedName>
        <fullName evidence="1">Uncharacterized protein</fullName>
    </submittedName>
</protein>
<proteinExistence type="predicted"/>
<name>A0A6M3X840_9ZZZZ</name>
<evidence type="ECO:0000313" key="1">
    <source>
        <dbReference type="EMBL" id="QJH92855.1"/>
    </source>
</evidence>
<organism evidence="1">
    <name type="scientific">viral metagenome</name>
    <dbReference type="NCBI Taxonomy" id="1070528"/>
    <lineage>
        <taxon>unclassified sequences</taxon>
        <taxon>metagenomes</taxon>
        <taxon>organismal metagenomes</taxon>
    </lineage>
</organism>
<gene>
    <name evidence="1" type="ORF">MM171A02302_0005</name>
</gene>
<sequence length="58" mass="6785">MKNISYSLETDIADILQRLGKHLPIYRNVLKPCSTRTKESIPFMYISVKKVLIETFLK</sequence>
<accession>A0A6M3X840</accession>